<protein>
    <submittedName>
        <fullName evidence="2">Uncharacterized protein</fullName>
    </submittedName>
</protein>
<organism evidence="2 3">
    <name type="scientific">Brassica cretica</name>
    <name type="common">Mustard</name>
    <dbReference type="NCBI Taxonomy" id="69181"/>
    <lineage>
        <taxon>Eukaryota</taxon>
        <taxon>Viridiplantae</taxon>
        <taxon>Streptophyta</taxon>
        <taxon>Embryophyta</taxon>
        <taxon>Tracheophyta</taxon>
        <taxon>Spermatophyta</taxon>
        <taxon>Magnoliopsida</taxon>
        <taxon>eudicotyledons</taxon>
        <taxon>Gunneridae</taxon>
        <taxon>Pentapetalae</taxon>
        <taxon>rosids</taxon>
        <taxon>malvids</taxon>
        <taxon>Brassicales</taxon>
        <taxon>Brassicaceae</taxon>
        <taxon>Brassiceae</taxon>
        <taxon>Brassica</taxon>
    </lineage>
</organism>
<proteinExistence type="predicted"/>
<dbReference type="Proteomes" id="UP000712281">
    <property type="component" value="Unassembled WGS sequence"/>
</dbReference>
<gene>
    <name evidence="2" type="ORF">F2Q68_00016954</name>
</gene>
<evidence type="ECO:0000313" key="2">
    <source>
        <dbReference type="EMBL" id="KAF2556357.1"/>
    </source>
</evidence>
<dbReference type="EMBL" id="QGKW02001940">
    <property type="protein sequence ID" value="KAF2556357.1"/>
    <property type="molecule type" value="Genomic_DNA"/>
</dbReference>
<comment type="caution">
    <text evidence="2">The sequence shown here is derived from an EMBL/GenBank/DDBJ whole genome shotgun (WGS) entry which is preliminary data.</text>
</comment>
<evidence type="ECO:0000313" key="3">
    <source>
        <dbReference type="Proteomes" id="UP000712281"/>
    </source>
</evidence>
<reference evidence="2" key="1">
    <citation type="submission" date="2019-12" db="EMBL/GenBank/DDBJ databases">
        <title>Genome sequencing and annotation of Brassica cretica.</title>
        <authorList>
            <person name="Studholme D.J."/>
            <person name="Sarris P.F."/>
        </authorList>
    </citation>
    <scope>NUCLEOTIDE SEQUENCE</scope>
    <source>
        <strain evidence="2">PFS-001/15</strain>
        <tissue evidence="2">Leaf</tissue>
    </source>
</reference>
<evidence type="ECO:0000256" key="1">
    <source>
        <dbReference type="SAM" id="MobiDB-lite"/>
    </source>
</evidence>
<feature type="region of interest" description="Disordered" evidence="1">
    <location>
        <begin position="1"/>
        <end position="26"/>
    </location>
</feature>
<name>A0A8S9HHY1_BRACR</name>
<dbReference type="AlphaFoldDB" id="A0A8S9HHY1"/>
<accession>A0A8S9HHY1</accession>
<sequence length="79" mass="8811">MALDTFNSPTSTTTTAPPPFLIEPENLDSWTKTKHTKRHRIIDQSDASSEEEYLALCLLMLARGSSDGDDHHSPPMAKR</sequence>